<keyword evidence="1" id="KW-1133">Transmembrane helix</keyword>
<dbReference type="eggNOG" id="ENOG5034ANZ">
    <property type="taxonomic scope" value="Bacteria"/>
</dbReference>
<sequence>MDEITLSVNWLAVAVGAFLSFLMGWLWFSPKFLGKPWAAGVGIDIEAADNKPPAAAMVTQLLGTIMLAWLVGITAVTSSLLTLLLVVITFTLLSASQGLFIKKSIAAILIEQGYVVAMAIIMVVVQGVL</sequence>
<keyword evidence="3" id="KW-1185">Reference proteome</keyword>
<reference evidence="2 3" key="1">
    <citation type="journal article" date="2008" name="PLoS Genet.">
        <title>Complete genome sequence of the complex carbohydrate-degrading marine bacterium, Saccharophagus degradans strain 2-40 T.</title>
        <authorList>
            <person name="Weiner R.M."/>
            <person name="Taylor L.E.II."/>
            <person name="Henrissat B."/>
            <person name="Hauser L."/>
            <person name="Land M."/>
            <person name="Coutinho P.M."/>
            <person name="Rancurel C."/>
            <person name="Saunders E.H."/>
            <person name="Longmire A.G."/>
            <person name="Zhang H."/>
            <person name="Bayer E.A."/>
            <person name="Gilbert H.J."/>
            <person name="Larimer F."/>
            <person name="Zhulin I.B."/>
            <person name="Ekborg N.A."/>
            <person name="Lamed R."/>
            <person name="Richardson P.M."/>
            <person name="Borovok I."/>
            <person name="Hutcheson S."/>
        </authorList>
    </citation>
    <scope>NUCLEOTIDE SEQUENCE [LARGE SCALE GENOMIC DNA]</scope>
    <source>
        <strain evidence="3">2-40 / ATCC 43961 / DSM 17024</strain>
    </source>
</reference>
<evidence type="ECO:0000256" key="1">
    <source>
        <dbReference type="SAM" id="Phobius"/>
    </source>
</evidence>
<proteinExistence type="predicted"/>
<dbReference type="Proteomes" id="UP000001947">
    <property type="component" value="Chromosome"/>
</dbReference>
<accession>Q21EL8</accession>
<evidence type="ECO:0000313" key="2">
    <source>
        <dbReference type="EMBL" id="ABD82861.1"/>
    </source>
</evidence>
<protein>
    <recommendedName>
        <fullName evidence="4">Twitching motility protein PilT</fullName>
    </recommendedName>
</protein>
<dbReference type="KEGG" id="sde:Sde_3606"/>
<feature type="transmembrane region" description="Helical" evidence="1">
    <location>
        <begin position="67"/>
        <end position="93"/>
    </location>
</feature>
<keyword evidence="1" id="KW-0472">Membrane</keyword>
<dbReference type="OrthoDB" id="333057at2"/>
<evidence type="ECO:0000313" key="3">
    <source>
        <dbReference type="Proteomes" id="UP000001947"/>
    </source>
</evidence>
<feature type="transmembrane region" description="Helical" evidence="1">
    <location>
        <begin position="7"/>
        <end position="28"/>
    </location>
</feature>
<dbReference type="HOGENOM" id="CLU_1956963_0_0_6"/>
<dbReference type="InterPro" id="IPR013879">
    <property type="entry name" value="DUF1761"/>
</dbReference>
<evidence type="ECO:0008006" key="4">
    <source>
        <dbReference type="Google" id="ProtNLM"/>
    </source>
</evidence>
<dbReference type="RefSeq" id="WP_011470076.1">
    <property type="nucleotide sequence ID" value="NC_007912.1"/>
</dbReference>
<organism evidence="2 3">
    <name type="scientific">Saccharophagus degradans (strain 2-40 / ATCC 43961 / DSM 17024)</name>
    <dbReference type="NCBI Taxonomy" id="203122"/>
    <lineage>
        <taxon>Bacteria</taxon>
        <taxon>Pseudomonadati</taxon>
        <taxon>Pseudomonadota</taxon>
        <taxon>Gammaproteobacteria</taxon>
        <taxon>Cellvibrionales</taxon>
        <taxon>Cellvibrionaceae</taxon>
        <taxon>Saccharophagus</taxon>
    </lineage>
</organism>
<name>Q21EL8_SACD2</name>
<gene>
    <name evidence="2" type="ordered locus">Sde_3606</name>
</gene>
<dbReference type="Pfam" id="PF08570">
    <property type="entry name" value="DUF1761"/>
    <property type="match status" value="1"/>
</dbReference>
<dbReference type="EMBL" id="CP000282">
    <property type="protein sequence ID" value="ABD82861.1"/>
    <property type="molecule type" value="Genomic_DNA"/>
</dbReference>
<dbReference type="AlphaFoldDB" id="Q21EL8"/>
<feature type="transmembrane region" description="Helical" evidence="1">
    <location>
        <begin position="105"/>
        <end position="125"/>
    </location>
</feature>
<keyword evidence="1" id="KW-0812">Transmembrane</keyword>
<dbReference type="GeneID" id="98615216"/>